<organism evidence="3 4">
    <name type="scientific">Tanacetum coccineum</name>
    <dbReference type="NCBI Taxonomy" id="301880"/>
    <lineage>
        <taxon>Eukaryota</taxon>
        <taxon>Viridiplantae</taxon>
        <taxon>Streptophyta</taxon>
        <taxon>Embryophyta</taxon>
        <taxon>Tracheophyta</taxon>
        <taxon>Spermatophyta</taxon>
        <taxon>Magnoliopsida</taxon>
        <taxon>eudicotyledons</taxon>
        <taxon>Gunneridae</taxon>
        <taxon>Pentapetalae</taxon>
        <taxon>asterids</taxon>
        <taxon>campanulids</taxon>
        <taxon>Asterales</taxon>
        <taxon>Asteraceae</taxon>
        <taxon>Asteroideae</taxon>
        <taxon>Anthemideae</taxon>
        <taxon>Anthemidinae</taxon>
        <taxon>Tanacetum</taxon>
    </lineage>
</organism>
<sequence length="534" mass="61418">MSSPEVLDNSSANALDNEHTSSSSSIIVEEDEAPQIVSSSTEQVATEPNSTVLNENADELVQEDVADFDGNVFYNAPPTPVFEEAELSSTYQDPSNMNEFHQKHRSMSTIEPKNIKEAMLDHSWIESMQDELNQFKHLDVWELVECLIGRNIIAVKWIWKNKTDAENTIIWNKSHLVAKGYGQEEGINFEKSFAPVARLEAFRIFVAYAAHKNFLIYQMDVKTVLKEEVFVRQPDSFVDPDIPNHTMDLLKKHGMKKCDTISTLMATAKLDTDLQGIQVDQTKYHSMIGVLMYLTASRPDIAFTIFVCARYQARPTEKHLKEVKRIFRYLIQTINMGLWYSKDSGFELISYLDVDHAWCNDVAKAHLEAFNFWEISYHLDKDATTRLWISVQQDSNEHVEKGTIELYFVGTEYQLADLLRKAFPKERFEYLVHIIVFHMAQQVITAAQLVPRYHTIGRCNNYDVLKSIPCSLECKIVGNILLDHSLSYALTATANVPVVYLQQFYRIVSKVPDTEDTIKFMLDTKEFTYTMDMF</sequence>
<dbReference type="PANTHER" id="PTHR11439:SF483">
    <property type="entry name" value="PEPTIDE SYNTHASE GLIP-LIKE, PUTATIVE (AFU_ORTHOLOGUE AFUA_3G12920)-RELATED"/>
    <property type="match status" value="1"/>
</dbReference>
<dbReference type="PANTHER" id="PTHR11439">
    <property type="entry name" value="GAG-POL-RELATED RETROTRANSPOSON"/>
    <property type="match status" value="1"/>
</dbReference>
<dbReference type="Proteomes" id="UP001151760">
    <property type="component" value="Unassembled WGS sequence"/>
</dbReference>
<feature type="compositionally biased region" description="Polar residues" evidence="1">
    <location>
        <begin position="1"/>
        <end position="14"/>
    </location>
</feature>
<feature type="region of interest" description="Disordered" evidence="1">
    <location>
        <begin position="1"/>
        <end position="50"/>
    </location>
</feature>
<dbReference type="InterPro" id="IPR013103">
    <property type="entry name" value="RVT_2"/>
</dbReference>
<keyword evidence="4" id="KW-1185">Reference proteome</keyword>
<comment type="caution">
    <text evidence="3">The sequence shown here is derived from an EMBL/GenBank/DDBJ whole genome shotgun (WGS) entry which is preliminary data.</text>
</comment>
<evidence type="ECO:0000259" key="2">
    <source>
        <dbReference type="Pfam" id="PF07727"/>
    </source>
</evidence>
<protein>
    <submittedName>
        <fullName evidence="3">Integrase, catalytic region, zinc finger, CCHC-type containing protein</fullName>
    </submittedName>
</protein>
<dbReference type="EMBL" id="BQNB010011080">
    <property type="protein sequence ID" value="GJS85840.1"/>
    <property type="molecule type" value="Genomic_DNA"/>
</dbReference>
<gene>
    <name evidence="3" type="ORF">Tco_0752381</name>
</gene>
<evidence type="ECO:0000256" key="1">
    <source>
        <dbReference type="SAM" id="MobiDB-lite"/>
    </source>
</evidence>
<reference evidence="3" key="1">
    <citation type="journal article" date="2022" name="Int. J. Mol. Sci.">
        <title>Draft Genome of Tanacetum Coccineum: Genomic Comparison of Closely Related Tanacetum-Family Plants.</title>
        <authorList>
            <person name="Yamashiro T."/>
            <person name="Shiraishi A."/>
            <person name="Nakayama K."/>
            <person name="Satake H."/>
        </authorList>
    </citation>
    <scope>NUCLEOTIDE SEQUENCE</scope>
</reference>
<evidence type="ECO:0000313" key="3">
    <source>
        <dbReference type="EMBL" id="GJS85840.1"/>
    </source>
</evidence>
<name>A0ABQ4Z9W9_9ASTR</name>
<feature type="domain" description="Reverse transcriptase Ty1/copia-type" evidence="2">
    <location>
        <begin position="139"/>
        <end position="260"/>
    </location>
</feature>
<reference evidence="3" key="2">
    <citation type="submission" date="2022-01" db="EMBL/GenBank/DDBJ databases">
        <authorList>
            <person name="Yamashiro T."/>
            <person name="Shiraishi A."/>
            <person name="Satake H."/>
            <person name="Nakayama K."/>
        </authorList>
    </citation>
    <scope>NUCLEOTIDE SEQUENCE</scope>
</reference>
<dbReference type="Pfam" id="PF07727">
    <property type="entry name" value="RVT_2"/>
    <property type="match status" value="1"/>
</dbReference>
<accession>A0ABQ4Z9W9</accession>
<feature type="compositionally biased region" description="Polar residues" evidence="1">
    <location>
        <begin position="36"/>
        <end position="50"/>
    </location>
</feature>
<evidence type="ECO:0000313" key="4">
    <source>
        <dbReference type="Proteomes" id="UP001151760"/>
    </source>
</evidence>
<proteinExistence type="predicted"/>